<name>X1HD77_9ZZZZ</name>
<gene>
    <name evidence="2" type="ORF">S03H2_54520</name>
</gene>
<dbReference type="Gene3D" id="3.20.20.80">
    <property type="entry name" value="Glycosidases"/>
    <property type="match status" value="1"/>
</dbReference>
<sequence>PFNARNVFIPEYEELWMRYLIARYDAFTSVYIWTLMNEYEYYPNGDWHYKPEADLWAIRTGRFVKNIAPHGHPVAVHNGPEDPPFAKRFKRAPGVIDLVMFQTWGTRGKDDAWLAAGIEDKISSSLKEWKGSYIFAEYGYERNLSLELKLPGHEYLDSEHTRRGAWRGAFSGTGIIHGFENTWGPWWIPDEDQEGMKYLLTLKNFFTNTVEFHCFKPDPRIIDQSVRYKFGTKPLCMSTGQGDAVLLYLPVGGSAT</sequence>
<dbReference type="SUPFAM" id="SSF51445">
    <property type="entry name" value="(Trans)glycosidases"/>
    <property type="match status" value="1"/>
</dbReference>
<proteinExistence type="predicted"/>
<dbReference type="Pfam" id="PF13204">
    <property type="entry name" value="Apiosidase"/>
    <property type="match status" value="1"/>
</dbReference>
<feature type="non-terminal residue" evidence="2">
    <location>
        <position position="1"/>
    </location>
</feature>
<evidence type="ECO:0000259" key="1">
    <source>
        <dbReference type="Pfam" id="PF13204"/>
    </source>
</evidence>
<dbReference type="EMBL" id="BARU01034765">
    <property type="protein sequence ID" value="GAH67362.1"/>
    <property type="molecule type" value="Genomic_DNA"/>
</dbReference>
<organism evidence="2">
    <name type="scientific">marine sediment metagenome</name>
    <dbReference type="NCBI Taxonomy" id="412755"/>
    <lineage>
        <taxon>unclassified sequences</taxon>
        <taxon>metagenomes</taxon>
        <taxon>ecological metagenomes</taxon>
    </lineage>
</organism>
<accession>X1HD77</accession>
<dbReference type="InterPro" id="IPR017853">
    <property type="entry name" value="GH"/>
</dbReference>
<dbReference type="InterPro" id="IPR025277">
    <property type="entry name" value="Apiosidase-like_cat_dom"/>
</dbReference>
<feature type="non-terminal residue" evidence="2">
    <location>
        <position position="256"/>
    </location>
</feature>
<reference evidence="2" key="1">
    <citation type="journal article" date="2014" name="Front. Microbiol.">
        <title>High frequency of phylogenetically diverse reductive dehalogenase-homologous genes in deep subseafloor sedimentary metagenomes.</title>
        <authorList>
            <person name="Kawai M."/>
            <person name="Futagami T."/>
            <person name="Toyoda A."/>
            <person name="Takaki Y."/>
            <person name="Nishi S."/>
            <person name="Hori S."/>
            <person name="Arai W."/>
            <person name="Tsubouchi T."/>
            <person name="Morono Y."/>
            <person name="Uchiyama I."/>
            <person name="Ito T."/>
            <person name="Fujiyama A."/>
            <person name="Inagaki F."/>
            <person name="Takami H."/>
        </authorList>
    </citation>
    <scope>NUCLEOTIDE SEQUENCE</scope>
    <source>
        <strain evidence="2">Expedition CK06-06</strain>
    </source>
</reference>
<comment type="caution">
    <text evidence="2">The sequence shown here is derived from an EMBL/GenBank/DDBJ whole genome shotgun (WGS) entry which is preliminary data.</text>
</comment>
<evidence type="ECO:0000313" key="2">
    <source>
        <dbReference type="EMBL" id="GAH67362.1"/>
    </source>
</evidence>
<protein>
    <recommendedName>
        <fullName evidence="1">Apiosidase-like catalytic domain-containing protein</fullName>
    </recommendedName>
</protein>
<feature type="domain" description="Apiosidase-like catalytic" evidence="1">
    <location>
        <begin position="5"/>
        <end position="186"/>
    </location>
</feature>
<dbReference type="AlphaFoldDB" id="X1HD77"/>